<sequence>MEGVLVSWWARESVEGEETIKNHPKVVFYMTYKQCVVCLSTSFKKCKFFQNQALDWWRWVPPNQIEIS</sequence>
<keyword evidence="2" id="KW-1185">Reference proteome</keyword>
<organism evidence="1 2">
    <name type="scientific">Marinomonas pontica</name>
    <dbReference type="NCBI Taxonomy" id="264739"/>
    <lineage>
        <taxon>Bacteria</taxon>
        <taxon>Pseudomonadati</taxon>
        <taxon>Pseudomonadota</taxon>
        <taxon>Gammaproteobacteria</taxon>
        <taxon>Oceanospirillales</taxon>
        <taxon>Oceanospirillaceae</taxon>
        <taxon>Marinomonas</taxon>
    </lineage>
</organism>
<proteinExistence type="predicted"/>
<dbReference type="Proteomes" id="UP001307608">
    <property type="component" value="Chromosome"/>
</dbReference>
<evidence type="ECO:0000313" key="1">
    <source>
        <dbReference type="EMBL" id="BDX01723.1"/>
    </source>
</evidence>
<accession>A0ABM8F9P3</accession>
<name>A0ABM8F9P3_9GAMM</name>
<reference evidence="1 2" key="1">
    <citation type="submission" date="2023-01" db="EMBL/GenBank/DDBJ databases">
        <title>Complete genome sequence of Marinomonas pontica strain 200518_36.</title>
        <authorList>
            <person name="Ueki S."/>
            <person name="Gajardo G."/>
            <person name="Maruyama F."/>
        </authorList>
    </citation>
    <scope>NUCLEOTIDE SEQUENCE [LARGE SCALE GENOMIC DNA]</scope>
    <source>
        <strain evidence="1 2">200518_36</strain>
    </source>
</reference>
<dbReference type="EMBL" id="AP027271">
    <property type="protein sequence ID" value="BDX01723.1"/>
    <property type="molecule type" value="Genomic_DNA"/>
</dbReference>
<evidence type="ECO:0000313" key="2">
    <source>
        <dbReference type="Proteomes" id="UP001307608"/>
    </source>
</evidence>
<gene>
    <name evidence="1" type="ORF">MACH16_04710</name>
</gene>
<protein>
    <submittedName>
        <fullName evidence="1">Uncharacterized protein</fullName>
    </submittedName>
</protein>